<sequence length="350" mass="36203">MMRNGERLTTLEREAADMATQRTGQTGLQPDGSRAQSVYIGIDIGGTKIEGVIIDGVGTVLESRRDDSDHGDTAVAEQIVALIAQLSAVATRCGWALAGIGVGIPGTIDAQTGEVSNAVNLGIAGFNLRDRIAEEIPDTPIRIENDVNAAAFGAWTVLGRECADDQGPMVLLNFGTGLACGIVSGGHVYHGSTGIAGEIGHIPVEPHRYPCKCGQQGCLETVASGSAVARIWPTDAGYPLPELMRAAAHGDHHAHECLATVIHGMSTAIMIIAMSVDPGTIVLGGGLAKTGQPLLDAITTDLRDRARSSSFVASLELPQRLMLAPMSQPIGAIGAAAVAIARQHADSSAQ</sequence>
<dbReference type="PANTHER" id="PTHR18964:SF169">
    <property type="entry name" value="N-ACETYLMANNOSAMINE KINASE"/>
    <property type="match status" value="1"/>
</dbReference>
<protein>
    <submittedName>
        <fullName evidence="3">Nagc-type transcriptional regulator</fullName>
        <ecNumber evidence="3">2.7.1.2</ecNumber>
    </submittedName>
</protein>
<feature type="compositionally biased region" description="Basic and acidic residues" evidence="2">
    <location>
        <begin position="1"/>
        <end position="16"/>
    </location>
</feature>
<dbReference type="RefSeq" id="WP_237745290.1">
    <property type="nucleotide sequence ID" value="NZ_JDUO01000004.1"/>
</dbReference>
<dbReference type="InterPro" id="IPR043129">
    <property type="entry name" value="ATPase_NBD"/>
</dbReference>
<dbReference type="SUPFAM" id="SSF53067">
    <property type="entry name" value="Actin-like ATPase domain"/>
    <property type="match status" value="1"/>
</dbReference>
<dbReference type="AlphaFoldDB" id="A0A087C7K1"/>
<dbReference type="EC" id="2.7.1.2" evidence="3"/>
<evidence type="ECO:0000256" key="1">
    <source>
        <dbReference type="ARBA" id="ARBA00006479"/>
    </source>
</evidence>
<reference evidence="3 4" key="1">
    <citation type="submission" date="2014-03" db="EMBL/GenBank/DDBJ databases">
        <title>Genomics of Bifidobacteria.</title>
        <authorList>
            <person name="Ventura M."/>
            <person name="Milani C."/>
            <person name="Lugli G.A."/>
        </authorList>
    </citation>
    <scope>NUCLEOTIDE SEQUENCE [LARGE SCALE GENOMIC DNA]</scope>
    <source>
        <strain evidence="3 4">DSM 21395</strain>
    </source>
</reference>
<dbReference type="EMBL" id="JGZE01000002">
    <property type="protein sequence ID" value="KFI79251.1"/>
    <property type="molecule type" value="Genomic_DNA"/>
</dbReference>
<feature type="region of interest" description="Disordered" evidence="2">
    <location>
        <begin position="1"/>
        <end position="32"/>
    </location>
</feature>
<proteinExistence type="inferred from homology"/>
<keyword evidence="3" id="KW-0808">Transferase</keyword>
<evidence type="ECO:0000256" key="2">
    <source>
        <dbReference type="SAM" id="MobiDB-lite"/>
    </source>
</evidence>
<dbReference type="GO" id="GO:0004340">
    <property type="term" value="F:glucokinase activity"/>
    <property type="evidence" value="ECO:0007669"/>
    <property type="project" value="UniProtKB-EC"/>
</dbReference>
<dbReference type="eggNOG" id="COG1940">
    <property type="taxonomic scope" value="Bacteria"/>
</dbReference>
<dbReference type="PANTHER" id="PTHR18964">
    <property type="entry name" value="ROK (REPRESSOR, ORF, KINASE) FAMILY"/>
    <property type="match status" value="1"/>
</dbReference>
<accession>A0A087C7K1</accession>
<dbReference type="InterPro" id="IPR000600">
    <property type="entry name" value="ROK"/>
</dbReference>
<comment type="similarity">
    <text evidence="1">Belongs to the ROK (NagC/XylR) family.</text>
</comment>
<dbReference type="GeneID" id="93094348"/>
<dbReference type="Proteomes" id="UP000029082">
    <property type="component" value="Unassembled WGS sequence"/>
</dbReference>
<organism evidence="3 4">
    <name type="scientific">Bifidobacterium mongoliense DSM 21395</name>
    <dbReference type="NCBI Taxonomy" id="1437603"/>
    <lineage>
        <taxon>Bacteria</taxon>
        <taxon>Bacillati</taxon>
        <taxon>Actinomycetota</taxon>
        <taxon>Actinomycetes</taxon>
        <taxon>Bifidobacteriales</taxon>
        <taxon>Bifidobacteriaceae</taxon>
        <taxon>Bifidobacterium</taxon>
    </lineage>
</organism>
<dbReference type="STRING" id="1437603.GCA_000771525_01269"/>
<name>A0A087C7K1_9BIFI</name>
<gene>
    <name evidence="3" type="ORF">BMON_0455</name>
</gene>
<keyword evidence="4" id="KW-1185">Reference proteome</keyword>
<comment type="caution">
    <text evidence="3">The sequence shown here is derived from an EMBL/GenBank/DDBJ whole genome shotgun (WGS) entry which is preliminary data.</text>
</comment>
<dbReference type="Pfam" id="PF00480">
    <property type="entry name" value="ROK"/>
    <property type="match status" value="1"/>
</dbReference>
<evidence type="ECO:0000313" key="3">
    <source>
        <dbReference type="EMBL" id="KFI79251.1"/>
    </source>
</evidence>
<evidence type="ECO:0000313" key="4">
    <source>
        <dbReference type="Proteomes" id="UP000029082"/>
    </source>
</evidence>
<dbReference type="Gene3D" id="3.30.420.40">
    <property type="match status" value="2"/>
</dbReference>